<dbReference type="Gene3D" id="2.10.50.40">
    <property type="match status" value="1"/>
</dbReference>
<organism evidence="13">
    <name type="scientific">Stegastes partitus</name>
    <name type="common">bicolor damselfish</name>
    <dbReference type="NCBI Taxonomy" id="144197"/>
    <lineage>
        <taxon>Eukaryota</taxon>
        <taxon>Metazoa</taxon>
        <taxon>Chordata</taxon>
        <taxon>Craniata</taxon>
        <taxon>Vertebrata</taxon>
        <taxon>Euteleostomi</taxon>
        <taxon>Actinopterygii</taxon>
        <taxon>Neopterygii</taxon>
        <taxon>Teleostei</taxon>
        <taxon>Neoteleostei</taxon>
        <taxon>Acanthomorphata</taxon>
        <taxon>Ovalentaria</taxon>
        <taxon>Pomacentridae</taxon>
        <taxon>Stegastes</taxon>
    </lineage>
</organism>
<dbReference type="InterPro" id="IPR001357">
    <property type="entry name" value="BRCT_dom"/>
</dbReference>
<dbReference type="GO" id="GO:0043539">
    <property type="term" value="F:protein serine/threonine kinase activator activity"/>
    <property type="evidence" value="ECO:0007669"/>
    <property type="project" value="TreeGrafter"/>
</dbReference>
<dbReference type="SMART" id="SM00586">
    <property type="entry name" value="ZnF_DBF"/>
    <property type="match status" value="1"/>
</dbReference>
<dbReference type="Pfam" id="PF07535">
    <property type="entry name" value="zf-DBF"/>
    <property type="match status" value="1"/>
</dbReference>
<dbReference type="OrthoDB" id="21380at2759"/>
<feature type="region of interest" description="Disordered" evidence="11">
    <location>
        <begin position="106"/>
        <end position="148"/>
    </location>
</feature>
<evidence type="ECO:0000256" key="7">
    <source>
        <dbReference type="ARBA" id="ARBA00023242"/>
    </source>
</evidence>
<sequence>MKENKMKPKRTQRPTGAKWEGKGGSAGDKTTLSHMKITSLVSSAAAQVKPFAGKVFYLDLPSNRIAERLEADIKDLGGIVEKFFSKEIKYLVSNKREARYVRCLRHDSPVPSPDSGQSSPQPRSNPRRPDVSGDSKSRSQVQTDAFATSRGKSLVERVVKEQERVQMNKILSNALEWGVKILYIDDVLAYVQKKKRIISSSQVPAAAASKTTIRSQVKAEPAAKQVFQKCKGGRISKPFIKVEDSSRHYRPIYLTMPNMPEFNLKTVAPCSPFCPDEKDPVGTKQRGHRGAKASGSEEKAHGRKKNRDKKRGGYCECCMIKYDSLTMHLQSDRHKAFSKSDKYSVVDGLVSALSCNFVHIRTKVKRPKCSVSSVLIVPGPRGRTDLGQKGDLDPSETVDGDEGSHSGHNLKKTSTPDSASLILRERYPRNCNTYWDRSKHKSLARKRPCRQDSCTQKAKQAQVSRVKLETDHSFPFRVPQTDQEDLTSHQDRNTRLRSVDARNEISSKSIDEETNVHEDPDLKKDPLLFEAAKDRNVSPETVAVNNLSEKEEEEESRPTQSFSLVRKIQRRVRVYKRKRRKVDTSVEKPRDDPDSMLSLWKLFQSSDDMDVEFHGFPDKERSNELKG</sequence>
<comment type="subcellular location">
    <subcellularLocation>
        <location evidence="1">Nucleus</location>
    </subcellularLocation>
</comment>
<evidence type="ECO:0000313" key="13">
    <source>
        <dbReference type="Ensembl" id="ENSSPAP00000027277.1"/>
    </source>
</evidence>
<evidence type="ECO:0000256" key="10">
    <source>
        <dbReference type="PROSITE-ProRule" id="PRU00600"/>
    </source>
</evidence>
<evidence type="ECO:0000256" key="11">
    <source>
        <dbReference type="SAM" id="MobiDB-lite"/>
    </source>
</evidence>
<dbReference type="RefSeq" id="XP_008297788.1">
    <property type="nucleotide sequence ID" value="XM_008299566.1"/>
</dbReference>
<keyword evidence="4" id="KW-0677">Repeat</keyword>
<dbReference type="SMART" id="SM00292">
    <property type="entry name" value="BRCT"/>
    <property type="match status" value="1"/>
</dbReference>
<feature type="compositionally biased region" description="Basic residues" evidence="11">
    <location>
        <begin position="301"/>
        <end position="310"/>
    </location>
</feature>
<dbReference type="STRING" id="144197.ENSSPAP00000027277"/>
<feature type="region of interest" description="Disordered" evidence="11">
    <location>
        <begin position="278"/>
        <end position="310"/>
    </location>
</feature>
<evidence type="ECO:0000256" key="9">
    <source>
        <dbReference type="ARBA" id="ARBA00040397"/>
    </source>
</evidence>
<dbReference type="GeneID" id="103370490"/>
<keyword evidence="3" id="KW-0479">Metal-binding</keyword>
<gene>
    <name evidence="15" type="primary">dbf4</name>
</gene>
<dbReference type="PANTHER" id="PTHR15375">
    <property type="entry name" value="ACTIVATOR OF S-PHASE KINASE-RELATED"/>
    <property type="match status" value="1"/>
</dbReference>
<evidence type="ECO:0000256" key="3">
    <source>
        <dbReference type="ARBA" id="ARBA00022723"/>
    </source>
</evidence>
<dbReference type="GO" id="GO:0010571">
    <property type="term" value="P:positive regulation of nuclear cell cycle DNA replication"/>
    <property type="evidence" value="ECO:0007669"/>
    <property type="project" value="TreeGrafter"/>
</dbReference>
<accession>A0A3B5BJ71</accession>
<dbReference type="CTD" id="10926"/>
<evidence type="ECO:0000313" key="14">
    <source>
        <dbReference type="Proteomes" id="UP000694891"/>
    </source>
</evidence>
<dbReference type="Gene3D" id="6.10.250.3410">
    <property type="entry name" value="DBF zinc finger"/>
    <property type="match status" value="1"/>
</dbReference>
<feature type="compositionally biased region" description="Basic and acidic residues" evidence="11">
    <location>
        <begin position="486"/>
        <end position="520"/>
    </location>
</feature>
<dbReference type="GO" id="GO:0008270">
    <property type="term" value="F:zinc ion binding"/>
    <property type="evidence" value="ECO:0007669"/>
    <property type="project" value="UniProtKB-KW"/>
</dbReference>
<dbReference type="PANTHER" id="PTHR15375:SF22">
    <property type="entry name" value="PROTEIN DBF4 HOMOLOG A"/>
    <property type="match status" value="1"/>
</dbReference>
<dbReference type="GO" id="GO:0003676">
    <property type="term" value="F:nucleic acid binding"/>
    <property type="evidence" value="ECO:0007669"/>
    <property type="project" value="InterPro"/>
</dbReference>
<evidence type="ECO:0000256" key="4">
    <source>
        <dbReference type="ARBA" id="ARBA00022737"/>
    </source>
</evidence>
<evidence type="ECO:0000313" key="15">
    <source>
        <dbReference type="RefSeq" id="XP_008297788.1"/>
    </source>
</evidence>
<keyword evidence="2" id="KW-0597">Phosphoprotein</keyword>
<protein>
    <recommendedName>
        <fullName evidence="9">Protein DBF4 homolog A</fullName>
    </recommendedName>
</protein>
<dbReference type="PROSITE" id="PS51265">
    <property type="entry name" value="ZF_DBF4"/>
    <property type="match status" value="1"/>
</dbReference>
<dbReference type="GO" id="GO:0031431">
    <property type="term" value="C:Dbf4-dependent protein kinase complex"/>
    <property type="evidence" value="ECO:0007669"/>
    <property type="project" value="TreeGrafter"/>
</dbReference>
<evidence type="ECO:0000256" key="6">
    <source>
        <dbReference type="ARBA" id="ARBA00022833"/>
    </source>
</evidence>
<evidence type="ECO:0000256" key="2">
    <source>
        <dbReference type="ARBA" id="ARBA00022553"/>
    </source>
</evidence>
<dbReference type="Ensembl" id="ENSSPAT00000027721.1">
    <property type="protein sequence ID" value="ENSSPAP00000027277.1"/>
    <property type="gene ID" value="ENSSPAG00000020575.1"/>
</dbReference>
<dbReference type="InterPro" id="IPR051590">
    <property type="entry name" value="Replication_Regulatory_Kinase"/>
</dbReference>
<feature type="region of interest" description="Disordered" evidence="11">
    <location>
        <begin position="445"/>
        <end position="520"/>
    </location>
</feature>
<evidence type="ECO:0000256" key="8">
    <source>
        <dbReference type="ARBA" id="ARBA00023306"/>
    </source>
</evidence>
<dbReference type="InterPro" id="IPR006572">
    <property type="entry name" value="Znf_DBF"/>
</dbReference>
<keyword evidence="8" id="KW-0131">Cell cycle</keyword>
<keyword evidence="5 10" id="KW-0863">Zinc-finger</keyword>
<evidence type="ECO:0000256" key="5">
    <source>
        <dbReference type="ARBA" id="ARBA00022771"/>
    </source>
</evidence>
<evidence type="ECO:0000259" key="12">
    <source>
        <dbReference type="PROSITE" id="PS51265"/>
    </source>
</evidence>
<feature type="region of interest" description="Disordered" evidence="11">
    <location>
        <begin position="380"/>
        <end position="421"/>
    </location>
</feature>
<dbReference type="InterPro" id="IPR038545">
    <property type="entry name" value="Znf_DBF_sf"/>
</dbReference>
<proteinExistence type="predicted"/>
<dbReference type="GO" id="GO:1901987">
    <property type="term" value="P:regulation of cell cycle phase transition"/>
    <property type="evidence" value="ECO:0007669"/>
    <property type="project" value="TreeGrafter"/>
</dbReference>
<evidence type="ECO:0000256" key="1">
    <source>
        <dbReference type="ARBA" id="ARBA00004123"/>
    </source>
</evidence>
<feature type="compositionally biased region" description="Basic and acidic residues" evidence="11">
    <location>
        <begin position="382"/>
        <end position="392"/>
    </location>
</feature>
<dbReference type="FunFam" id="6.10.250.3410:FF:000001">
    <property type="entry name" value="Protein DBF4 homolog A"/>
    <property type="match status" value="1"/>
</dbReference>
<feature type="compositionally biased region" description="Basic and acidic residues" evidence="11">
    <location>
        <begin position="127"/>
        <end position="137"/>
    </location>
</feature>
<dbReference type="Proteomes" id="UP000694891">
    <property type="component" value="Unplaced"/>
</dbReference>
<feature type="domain" description="DBF4-type" evidence="12">
    <location>
        <begin position="308"/>
        <end position="356"/>
    </location>
</feature>
<feature type="region of interest" description="Disordered" evidence="11">
    <location>
        <begin position="1"/>
        <end position="30"/>
    </location>
</feature>
<keyword evidence="6" id="KW-0862">Zinc</keyword>
<keyword evidence="14" id="KW-1185">Reference proteome</keyword>
<dbReference type="AlphaFoldDB" id="A0A3B5BJ71"/>
<reference evidence="13" key="1">
    <citation type="submission" date="2023-09" db="UniProtKB">
        <authorList>
            <consortium name="Ensembl"/>
        </authorList>
    </citation>
    <scope>IDENTIFICATION</scope>
</reference>
<name>A0A3B5BJ71_9TELE</name>
<dbReference type="GeneTree" id="ENSGT00530000063909"/>
<keyword evidence="7" id="KW-0539">Nucleus</keyword>
<feature type="compositionally biased region" description="Low complexity" evidence="11">
    <location>
        <begin position="113"/>
        <end position="124"/>
    </location>
</feature>
<feature type="compositionally biased region" description="Polar residues" evidence="11">
    <location>
        <begin position="452"/>
        <end position="463"/>
    </location>
</feature>
<reference evidence="15" key="2">
    <citation type="submission" date="2025-04" db="UniProtKB">
        <authorList>
            <consortium name="RefSeq"/>
        </authorList>
    </citation>
    <scope>IDENTIFICATION</scope>
</reference>